<dbReference type="PANTHER" id="PTHR21974">
    <property type="entry name" value="RE15880P"/>
    <property type="match status" value="1"/>
</dbReference>
<evidence type="ECO:0000313" key="1">
    <source>
        <dbReference type="EnsemblMetazoa" id="RPRC013988-PA"/>
    </source>
</evidence>
<protein>
    <submittedName>
        <fullName evidence="1">Uncharacterized protein</fullName>
    </submittedName>
</protein>
<dbReference type="AlphaFoldDB" id="T1ICG8"/>
<dbReference type="PANTHER" id="PTHR21974:SF2">
    <property type="entry name" value="RE15880P"/>
    <property type="match status" value="1"/>
</dbReference>
<sequence length="394" mass="45407">ATLSAEEGADLLATYLRLEKEIFHEERGPPAPGLGHAMVKLERLTIELDTALLEVTGDVDEKQTTVPGTVPEMDTSRMENFDDSIRRLLQELHLNRLPDVAAEHEEFVANINRKAMRQHKVYWLNRRKEDAQQEVARLSERLQHLQQLYEQHEHILKSIGNGSRSELAAETDRLRSYRDTLYSGELCWREASRLVQAAAALSRSAVESWTQIKDTINNDSRWRLGTEARNCLHEGVMCVQSAQLNLPGVQFPYCNHREILALTQVLEYMFTDMQIPDRYKHGMAVYSSFQKRTTALYQWINKMMEETIHKDVVDVDQKLAQIVTNVTNQTANVIRQKAGLGVAKGYESQTLNRRMPPEDYDRKFLPNSYSVHNNSLMLLRENFPRTNIIEKTVT</sequence>
<accession>T1ICG8</accession>
<dbReference type="HOGENOM" id="CLU_701282_0_0_1"/>
<dbReference type="eggNOG" id="ENOG502RPFP">
    <property type="taxonomic scope" value="Eukaryota"/>
</dbReference>
<dbReference type="GO" id="GO:0005929">
    <property type="term" value="C:cilium"/>
    <property type="evidence" value="ECO:0007669"/>
    <property type="project" value="TreeGrafter"/>
</dbReference>
<name>T1ICG8_RHOPR</name>
<organism evidence="1 2">
    <name type="scientific">Rhodnius prolixus</name>
    <name type="common">Triatomid bug</name>
    <dbReference type="NCBI Taxonomy" id="13249"/>
    <lineage>
        <taxon>Eukaryota</taxon>
        <taxon>Metazoa</taxon>
        <taxon>Ecdysozoa</taxon>
        <taxon>Arthropoda</taxon>
        <taxon>Hexapoda</taxon>
        <taxon>Insecta</taxon>
        <taxon>Pterygota</taxon>
        <taxon>Neoptera</taxon>
        <taxon>Paraneoptera</taxon>
        <taxon>Hemiptera</taxon>
        <taxon>Heteroptera</taxon>
        <taxon>Panheteroptera</taxon>
        <taxon>Cimicomorpha</taxon>
        <taxon>Reduviidae</taxon>
        <taxon>Triatominae</taxon>
        <taxon>Rhodnius</taxon>
    </lineage>
</organism>
<evidence type="ECO:0000313" key="2">
    <source>
        <dbReference type="Proteomes" id="UP000015103"/>
    </source>
</evidence>
<dbReference type="Proteomes" id="UP000015103">
    <property type="component" value="Unassembled WGS sequence"/>
</dbReference>
<dbReference type="EnsemblMetazoa" id="RPRC013988-RA">
    <property type="protein sequence ID" value="RPRC013988-PA"/>
    <property type="gene ID" value="RPRC013988"/>
</dbReference>
<dbReference type="OMA" id="RYEHTTR"/>
<keyword evidence="2" id="KW-1185">Reference proteome</keyword>
<dbReference type="InParanoid" id="T1ICG8"/>
<dbReference type="EMBL" id="ACPB03020784">
    <property type="status" value="NOT_ANNOTATED_CDS"/>
    <property type="molecule type" value="Genomic_DNA"/>
</dbReference>
<proteinExistence type="predicted"/>
<reference evidence="1" key="1">
    <citation type="submission" date="2015-05" db="UniProtKB">
        <authorList>
            <consortium name="EnsemblMetazoa"/>
        </authorList>
    </citation>
    <scope>IDENTIFICATION</scope>
</reference>
<dbReference type="VEuPathDB" id="VectorBase:RPRC013988"/>